<dbReference type="KEGG" id="ahel:Q31a_06970"/>
<dbReference type="Pfam" id="PF00072">
    <property type="entry name" value="Response_reg"/>
    <property type="match status" value="1"/>
</dbReference>
<gene>
    <name evidence="3" type="ORF">Q31a_06970</name>
</gene>
<evidence type="ECO:0000259" key="2">
    <source>
        <dbReference type="PROSITE" id="PS50110"/>
    </source>
</evidence>
<dbReference type="AlphaFoldDB" id="A0A518G1D7"/>
<dbReference type="Proteomes" id="UP000318017">
    <property type="component" value="Chromosome"/>
</dbReference>
<name>A0A518G1D7_9BACT</name>
<organism evidence="3 4">
    <name type="scientific">Aureliella helgolandensis</name>
    <dbReference type="NCBI Taxonomy" id="2527968"/>
    <lineage>
        <taxon>Bacteria</taxon>
        <taxon>Pseudomonadati</taxon>
        <taxon>Planctomycetota</taxon>
        <taxon>Planctomycetia</taxon>
        <taxon>Pirellulales</taxon>
        <taxon>Pirellulaceae</taxon>
        <taxon>Aureliella</taxon>
    </lineage>
</organism>
<reference evidence="3 4" key="1">
    <citation type="submission" date="2019-02" db="EMBL/GenBank/DDBJ databases">
        <title>Deep-cultivation of Planctomycetes and their phenomic and genomic characterization uncovers novel biology.</title>
        <authorList>
            <person name="Wiegand S."/>
            <person name="Jogler M."/>
            <person name="Boedeker C."/>
            <person name="Pinto D."/>
            <person name="Vollmers J."/>
            <person name="Rivas-Marin E."/>
            <person name="Kohn T."/>
            <person name="Peeters S.H."/>
            <person name="Heuer A."/>
            <person name="Rast P."/>
            <person name="Oberbeckmann S."/>
            <person name="Bunk B."/>
            <person name="Jeske O."/>
            <person name="Meyerdierks A."/>
            <person name="Storesund J.E."/>
            <person name="Kallscheuer N."/>
            <person name="Luecker S."/>
            <person name="Lage O.M."/>
            <person name="Pohl T."/>
            <person name="Merkel B.J."/>
            <person name="Hornburger P."/>
            <person name="Mueller R.-W."/>
            <person name="Bruemmer F."/>
            <person name="Labrenz M."/>
            <person name="Spormann A.M."/>
            <person name="Op den Camp H."/>
            <person name="Overmann J."/>
            <person name="Amann R."/>
            <person name="Jetten M.S.M."/>
            <person name="Mascher T."/>
            <person name="Medema M.H."/>
            <person name="Devos D.P."/>
            <person name="Kaster A.-K."/>
            <person name="Ovreas L."/>
            <person name="Rohde M."/>
            <person name="Galperin M.Y."/>
            <person name="Jogler C."/>
        </authorList>
    </citation>
    <scope>NUCLEOTIDE SEQUENCE [LARGE SCALE GENOMIC DNA]</scope>
    <source>
        <strain evidence="3 4">Q31a</strain>
    </source>
</reference>
<evidence type="ECO:0000256" key="1">
    <source>
        <dbReference type="PROSITE-ProRule" id="PRU00169"/>
    </source>
</evidence>
<proteinExistence type="predicted"/>
<dbReference type="OrthoDB" id="280992at2"/>
<dbReference type="RefSeq" id="WP_145073925.1">
    <property type="nucleotide sequence ID" value="NZ_CP036298.1"/>
</dbReference>
<dbReference type="PROSITE" id="PS50110">
    <property type="entry name" value="RESPONSE_REGULATORY"/>
    <property type="match status" value="1"/>
</dbReference>
<dbReference type="InterPro" id="IPR011006">
    <property type="entry name" value="CheY-like_superfamily"/>
</dbReference>
<dbReference type="EMBL" id="CP036298">
    <property type="protein sequence ID" value="QDV22412.1"/>
    <property type="molecule type" value="Genomic_DNA"/>
</dbReference>
<evidence type="ECO:0000313" key="4">
    <source>
        <dbReference type="Proteomes" id="UP000318017"/>
    </source>
</evidence>
<feature type="domain" description="Response regulatory" evidence="2">
    <location>
        <begin position="12"/>
        <end position="127"/>
    </location>
</feature>
<dbReference type="SUPFAM" id="SSF52172">
    <property type="entry name" value="CheY-like"/>
    <property type="match status" value="1"/>
</dbReference>
<sequence length="154" mass="17143">MNFTRIDQVTATVLVIESDPLMLTAMGSVMNMQGYRAVLARTEDVANVAIADQTLDVIVLSINELESGCHFAHRLRSHATSSDTPIIFLVPELKAEWTEKLSAQGGVYSLLKPIDPHGLLELVDRVLWMPHLARSRGTAPENHLNMQADWIRLN</sequence>
<comment type="caution">
    <text evidence="1">Lacks conserved residue(s) required for the propagation of feature annotation.</text>
</comment>
<protein>
    <submittedName>
        <fullName evidence="3">Response regulator receiver domain protein</fullName>
    </submittedName>
</protein>
<accession>A0A518G1D7</accession>
<keyword evidence="4" id="KW-1185">Reference proteome</keyword>
<evidence type="ECO:0000313" key="3">
    <source>
        <dbReference type="EMBL" id="QDV22412.1"/>
    </source>
</evidence>
<dbReference type="Gene3D" id="3.40.50.2300">
    <property type="match status" value="1"/>
</dbReference>
<dbReference type="InterPro" id="IPR001789">
    <property type="entry name" value="Sig_transdc_resp-reg_receiver"/>
</dbReference>
<dbReference type="GO" id="GO:0000160">
    <property type="term" value="P:phosphorelay signal transduction system"/>
    <property type="evidence" value="ECO:0007669"/>
    <property type="project" value="InterPro"/>
</dbReference>